<dbReference type="AlphaFoldDB" id="A0A8J7LND7"/>
<dbReference type="PANTHER" id="PTHR10412:SF11">
    <property type="entry name" value="MANNOSYL-OLIGOSACCHARIDE GLUCOSIDASE"/>
    <property type="match status" value="1"/>
</dbReference>
<dbReference type="InterPro" id="IPR008928">
    <property type="entry name" value="6-hairpin_glycosidase_sf"/>
</dbReference>
<dbReference type="InterPro" id="IPR054491">
    <property type="entry name" value="MGH1-like_GH"/>
</dbReference>
<organism evidence="5 6">
    <name type="scientific">Snuella sedimenti</name>
    <dbReference type="NCBI Taxonomy" id="2798802"/>
    <lineage>
        <taxon>Bacteria</taxon>
        <taxon>Pseudomonadati</taxon>
        <taxon>Bacteroidota</taxon>
        <taxon>Flavobacteriia</taxon>
        <taxon>Flavobacteriales</taxon>
        <taxon>Flavobacteriaceae</taxon>
        <taxon>Snuella</taxon>
    </lineage>
</organism>
<sequence length="611" mass="69415">MIRLVYIMQKARILLGCFAVILLVTSCSKKQKGSQVSAFVAAKEQHVLGKGYSPGSLEFNLTEVPFSMKGASMACSARGTNDQKGLYIWDVSGRGEERGIIKIEPTFKGEVVPSKIVGTPEKLRVSTDFGNLEICFDGNRALRFYSKKGVGVRLSVKQSYALPKNNKQFRIIQGDFLRYMFTSIAGNVQISTDKISKGILIDKLPEKDGTIDFVLEEYESEWSEHKYANTFNDAVEKVKNEFSEWMEETLPLNKKYDHTRTLAAYINWSSIVSPRGLLKRSTMLMSKNWMHRVWSWDHCFNALALAEGNPKLAWDQFMIMFDQQHELGALPDCMDDHSLIRGYLKPPIHGWALKKMMAMGVVTSEKMQEIYTPLSKWTDFWMTYRDDDKNGMPQYHHGNDSGWDNGSVFAENRYVEGPELSAYLVIQMDVLAEIAGQLGKTKAAGQWHKRADDLLNTMINRSWIDGRFVSKYSGSENWNKNSKSLMAFLPLVLGERLPAQIRKKLVNDLWSDKGFITPFGPATENIYSEYYTKDGYWRGAIWAPTTYLIVDGLASCKETDHAKELAKRFVEMCNNNGFGENFDPITGASLRDPAYTWTASVFLLLANEYVN</sequence>
<evidence type="ECO:0000313" key="6">
    <source>
        <dbReference type="Proteomes" id="UP000610931"/>
    </source>
</evidence>
<dbReference type="Gene3D" id="1.50.10.10">
    <property type="match status" value="1"/>
</dbReference>
<comment type="caution">
    <text evidence="5">The sequence shown here is derived from an EMBL/GenBank/DDBJ whole genome shotgun (WGS) entry which is preliminary data.</text>
</comment>
<evidence type="ECO:0000256" key="1">
    <source>
        <dbReference type="ARBA" id="ARBA00010833"/>
    </source>
</evidence>
<dbReference type="RefSeq" id="WP_199114552.1">
    <property type="nucleotide sequence ID" value="NZ_JAELVQ010000006.1"/>
</dbReference>
<keyword evidence="6" id="KW-1185">Reference proteome</keyword>
<dbReference type="PROSITE" id="PS51257">
    <property type="entry name" value="PROKAR_LIPOPROTEIN"/>
    <property type="match status" value="1"/>
</dbReference>
<name>A0A8J7LND7_9FLAO</name>
<feature type="domain" description="Mannosylglycerate hydrolase MGH1-like glycoside hydrolase" evidence="4">
    <location>
        <begin position="293"/>
        <end position="598"/>
    </location>
</feature>
<keyword evidence="3" id="KW-0326">Glycosidase</keyword>
<evidence type="ECO:0000256" key="3">
    <source>
        <dbReference type="ARBA" id="ARBA00023295"/>
    </source>
</evidence>
<evidence type="ECO:0000313" key="5">
    <source>
        <dbReference type="EMBL" id="MBJ6367783.1"/>
    </source>
</evidence>
<dbReference type="InterPro" id="IPR004888">
    <property type="entry name" value="Glycoside_hydrolase_63"/>
</dbReference>
<dbReference type="GO" id="GO:0004573">
    <property type="term" value="F:Glc3Man9GlcNAc2 oligosaccharide glucosidase activity"/>
    <property type="evidence" value="ECO:0007669"/>
    <property type="project" value="InterPro"/>
</dbReference>
<dbReference type="Proteomes" id="UP000610931">
    <property type="component" value="Unassembled WGS sequence"/>
</dbReference>
<evidence type="ECO:0000259" key="4">
    <source>
        <dbReference type="Pfam" id="PF22422"/>
    </source>
</evidence>
<protein>
    <recommendedName>
        <fullName evidence="4">Mannosylglycerate hydrolase MGH1-like glycoside hydrolase domain-containing protein</fullName>
    </recommendedName>
</protein>
<dbReference type="EMBL" id="JAELVQ010000006">
    <property type="protein sequence ID" value="MBJ6367783.1"/>
    <property type="molecule type" value="Genomic_DNA"/>
</dbReference>
<dbReference type="InterPro" id="IPR012341">
    <property type="entry name" value="6hp_glycosidase-like_sf"/>
</dbReference>
<evidence type="ECO:0000256" key="2">
    <source>
        <dbReference type="ARBA" id="ARBA00022801"/>
    </source>
</evidence>
<keyword evidence="2" id="KW-0378">Hydrolase</keyword>
<dbReference type="GO" id="GO:0009311">
    <property type="term" value="P:oligosaccharide metabolic process"/>
    <property type="evidence" value="ECO:0007669"/>
    <property type="project" value="InterPro"/>
</dbReference>
<dbReference type="PANTHER" id="PTHR10412">
    <property type="entry name" value="MANNOSYL-OLIGOSACCHARIDE GLUCOSIDASE"/>
    <property type="match status" value="1"/>
</dbReference>
<accession>A0A8J7LND7</accession>
<dbReference type="GO" id="GO:0006487">
    <property type="term" value="P:protein N-linked glycosylation"/>
    <property type="evidence" value="ECO:0007669"/>
    <property type="project" value="TreeGrafter"/>
</dbReference>
<proteinExistence type="inferred from homology"/>
<dbReference type="Pfam" id="PF22422">
    <property type="entry name" value="MGH1-like_GH"/>
    <property type="match status" value="1"/>
</dbReference>
<reference evidence="5" key="1">
    <citation type="submission" date="2020-12" db="EMBL/GenBank/DDBJ databases">
        <title>Snuella sp. nov., isolated from sediment in Incheon.</title>
        <authorList>
            <person name="Kim W."/>
        </authorList>
    </citation>
    <scope>NUCLEOTIDE SEQUENCE</scope>
    <source>
        <strain evidence="5">CAU 1569</strain>
    </source>
</reference>
<comment type="similarity">
    <text evidence="1">Belongs to the glycosyl hydrolase 63 family.</text>
</comment>
<dbReference type="SUPFAM" id="SSF48208">
    <property type="entry name" value="Six-hairpin glycosidases"/>
    <property type="match status" value="1"/>
</dbReference>
<gene>
    <name evidence="5" type="ORF">JF259_06765</name>
</gene>